<dbReference type="AlphaFoldDB" id="A0A235FDP6"/>
<dbReference type="Gene3D" id="3.40.800.10">
    <property type="entry name" value="Ureohydrolase domain"/>
    <property type="match status" value="1"/>
</dbReference>
<dbReference type="PANTHER" id="PTHR43782:SF3">
    <property type="entry name" value="ARGINASE"/>
    <property type="match status" value="1"/>
</dbReference>
<organism evidence="5 6">
    <name type="scientific">Fictibacillus aquaticus</name>
    <dbReference type="NCBI Taxonomy" id="2021314"/>
    <lineage>
        <taxon>Bacteria</taxon>
        <taxon>Bacillati</taxon>
        <taxon>Bacillota</taxon>
        <taxon>Bacilli</taxon>
        <taxon>Bacillales</taxon>
        <taxon>Fictibacillaceae</taxon>
        <taxon>Fictibacillus</taxon>
    </lineage>
</organism>
<dbReference type="RefSeq" id="WP_094251439.1">
    <property type="nucleotide sequence ID" value="NZ_JBHLXL010000001.1"/>
</dbReference>
<evidence type="ECO:0008006" key="7">
    <source>
        <dbReference type="Google" id="ProtNLM"/>
    </source>
</evidence>
<sequence>MKFIRMFGVPSSSGSLYSGTDLAPDAFRKAGLREALARSGFAVEDRGDILVPALLPKHNCAPIRNWPAPRMVWEAIIQEKSMWANPEDLTLMIGGDCSIIIGTAGKFYQRYKQDTHLLVIDAHIDEVKPKPDVCVGAAAMGLWVLTNDNVFWNEKVNIPLPQITVMGCSDHNSNSFSIISLKEIKEKGASAAAQRYLTDLPQNAAVLLHFDVDVIDRLEMNAAYAPAAAGLTLQETKELLQPLLADSRIRFVEVTEFSGLRDPDGEEAAKIVKLLKESFSARIVQHV</sequence>
<evidence type="ECO:0000256" key="2">
    <source>
        <dbReference type="ARBA" id="ARBA00022801"/>
    </source>
</evidence>
<evidence type="ECO:0000313" key="6">
    <source>
        <dbReference type="Proteomes" id="UP000215059"/>
    </source>
</evidence>
<dbReference type="PANTHER" id="PTHR43782">
    <property type="entry name" value="ARGINASE"/>
    <property type="match status" value="1"/>
</dbReference>
<evidence type="ECO:0000256" key="1">
    <source>
        <dbReference type="ARBA" id="ARBA00022723"/>
    </source>
</evidence>
<evidence type="ECO:0000256" key="4">
    <source>
        <dbReference type="PROSITE-ProRule" id="PRU00742"/>
    </source>
</evidence>
<protein>
    <recommendedName>
        <fullName evidence="7">Arginase</fullName>
    </recommendedName>
</protein>
<dbReference type="OrthoDB" id="9789727at2"/>
<dbReference type="SUPFAM" id="SSF52768">
    <property type="entry name" value="Arginase/deacetylase"/>
    <property type="match status" value="1"/>
</dbReference>
<dbReference type="Proteomes" id="UP000215059">
    <property type="component" value="Unassembled WGS sequence"/>
</dbReference>
<gene>
    <name evidence="5" type="ORF">CGZ90_06195</name>
</gene>
<dbReference type="EMBL" id="NOII01000001">
    <property type="protein sequence ID" value="OYD59478.1"/>
    <property type="molecule type" value="Genomic_DNA"/>
</dbReference>
<evidence type="ECO:0000313" key="5">
    <source>
        <dbReference type="EMBL" id="OYD59478.1"/>
    </source>
</evidence>
<keyword evidence="2" id="KW-0378">Hydrolase</keyword>
<proteinExistence type="inferred from homology"/>
<dbReference type="InterPro" id="IPR023696">
    <property type="entry name" value="Ureohydrolase_dom_sf"/>
</dbReference>
<comment type="similarity">
    <text evidence="4">Belongs to the arginase family.</text>
</comment>
<dbReference type="InterPro" id="IPR006035">
    <property type="entry name" value="Ureohydrolase"/>
</dbReference>
<keyword evidence="3" id="KW-0464">Manganese</keyword>
<keyword evidence="1" id="KW-0479">Metal-binding</keyword>
<comment type="caution">
    <text evidence="5">The sequence shown here is derived from an EMBL/GenBank/DDBJ whole genome shotgun (WGS) entry which is preliminary data.</text>
</comment>
<accession>A0A235FDP6</accession>
<reference evidence="5 6" key="1">
    <citation type="submission" date="2017-07" db="EMBL/GenBank/DDBJ databases">
        <title>Fictibacillus sp. nov. GDSW-R2A3 Genome sequencing and assembly.</title>
        <authorList>
            <person name="Mayilraj S."/>
        </authorList>
    </citation>
    <scope>NUCLEOTIDE SEQUENCE [LARGE SCALE GENOMIC DNA]</scope>
    <source>
        <strain evidence="5 6">GDSW-R2A3</strain>
    </source>
</reference>
<dbReference type="GO" id="GO:0030145">
    <property type="term" value="F:manganese ion binding"/>
    <property type="evidence" value="ECO:0007669"/>
    <property type="project" value="TreeGrafter"/>
</dbReference>
<dbReference type="PROSITE" id="PS51409">
    <property type="entry name" value="ARGINASE_2"/>
    <property type="match status" value="1"/>
</dbReference>
<evidence type="ECO:0000256" key="3">
    <source>
        <dbReference type="ARBA" id="ARBA00023211"/>
    </source>
</evidence>
<dbReference type="GO" id="GO:0005737">
    <property type="term" value="C:cytoplasm"/>
    <property type="evidence" value="ECO:0007669"/>
    <property type="project" value="TreeGrafter"/>
</dbReference>
<dbReference type="GO" id="GO:0004053">
    <property type="term" value="F:arginase activity"/>
    <property type="evidence" value="ECO:0007669"/>
    <property type="project" value="TreeGrafter"/>
</dbReference>
<name>A0A235FDP6_9BACL</name>
<dbReference type="Pfam" id="PF00491">
    <property type="entry name" value="Arginase"/>
    <property type="match status" value="1"/>
</dbReference>
<keyword evidence="6" id="KW-1185">Reference proteome</keyword>